<dbReference type="Proteomes" id="UP001162992">
    <property type="component" value="Chromosome 21"/>
</dbReference>
<evidence type="ECO:0000313" key="2">
    <source>
        <dbReference type="Proteomes" id="UP001162992"/>
    </source>
</evidence>
<comment type="caution">
    <text evidence="1">The sequence shown here is derived from an EMBL/GenBank/DDBJ whole genome shotgun (WGS) entry which is preliminary data.</text>
</comment>
<name>A0ACC2ALA8_DIPCM</name>
<accession>A0ACC2ALA8</accession>
<gene>
    <name evidence="1" type="ORF">O6H91_21G065000</name>
</gene>
<keyword evidence="2" id="KW-1185">Reference proteome</keyword>
<reference evidence="2" key="1">
    <citation type="journal article" date="2024" name="Proc. Natl. Acad. Sci. U.S.A.">
        <title>Extraordinary preservation of gene collinearity over three hundred million years revealed in homosporous lycophytes.</title>
        <authorList>
            <person name="Li C."/>
            <person name="Wickell D."/>
            <person name="Kuo L.Y."/>
            <person name="Chen X."/>
            <person name="Nie B."/>
            <person name="Liao X."/>
            <person name="Peng D."/>
            <person name="Ji J."/>
            <person name="Jenkins J."/>
            <person name="Williams M."/>
            <person name="Shu S."/>
            <person name="Plott C."/>
            <person name="Barry K."/>
            <person name="Rajasekar S."/>
            <person name="Grimwood J."/>
            <person name="Han X."/>
            <person name="Sun S."/>
            <person name="Hou Z."/>
            <person name="He W."/>
            <person name="Dai G."/>
            <person name="Sun C."/>
            <person name="Schmutz J."/>
            <person name="Leebens-Mack J.H."/>
            <person name="Li F.W."/>
            <person name="Wang L."/>
        </authorList>
    </citation>
    <scope>NUCLEOTIDE SEQUENCE [LARGE SCALE GENOMIC DNA]</scope>
    <source>
        <strain evidence="2">cv. PW_Plant_1</strain>
    </source>
</reference>
<protein>
    <submittedName>
        <fullName evidence="1">Uncharacterized protein</fullName>
    </submittedName>
</protein>
<evidence type="ECO:0000313" key="1">
    <source>
        <dbReference type="EMBL" id="KAJ7518344.1"/>
    </source>
</evidence>
<organism evidence="1 2">
    <name type="scientific">Diphasiastrum complanatum</name>
    <name type="common">Issler's clubmoss</name>
    <name type="synonym">Lycopodium complanatum</name>
    <dbReference type="NCBI Taxonomy" id="34168"/>
    <lineage>
        <taxon>Eukaryota</taxon>
        <taxon>Viridiplantae</taxon>
        <taxon>Streptophyta</taxon>
        <taxon>Embryophyta</taxon>
        <taxon>Tracheophyta</taxon>
        <taxon>Lycopodiopsida</taxon>
        <taxon>Lycopodiales</taxon>
        <taxon>Lycopodiaceae</taxon>
        <taxon>Lycopodioideae</taxon>
        <taxon>Diphasiastrum</taxon>
    </lineage>
</organism>
<dbReference type="EMBL" id="CM055112">
    <property type="protein sequence ID" value="KAJ7518344.1"/>
    <property type="molecule type" value="Genomic_DNA"/>
</dbReference>
<proteinExistence type="predicted"/>
<sequence length="437" mass="49416">MAKERKSRPSRSSRSDRSSPPTPEEDLRSSSRGRERSSGGGRDKERGRERSRERDGRDHHEEGDKSGKRHNLSVPICKDFTRGRCSRSPLECRYAHPPPSVDVEGETVTVCYDSLRDRCVRGLGCRYFHPPPHIRVSMQEAVGITPSPPSRYRSDEMRHSNILVPPARLPPPLPVVVPSSLKTTARPSIEVCRDFVRGRCNRDAEDCRYAHHTPSAGDGDYVIVCQDFVRGKCDRETCRYFHPPKYLRSRIRDLPLGGSSAFDLGRYEPSTLDAYSAFAGANLYEQQSSKRMRVDDSGRHRRRSSPGPLYGGGHVPPLYQAPPPPALKSSNANDQDKLPICRDFLRNKCDRESTCRYVHPDSHIQVVDNYVTLCRDFLRGKCNRELCRFYHPPTKKYSSSRGENGGSERREEEDFVPSNADSMYHASASPEVNGQSP</sequence>